<dbReference type="Pfam" id="PF18377">
    <property type="entry name" value="FERM_F2"/>
    <property type="match status" value="1"/>
</dbReference>
<evidence type="ECO:0000256" key="7">
    <source>
        <dbReference type="ARBA" id="ARBA00022840"/>
    </source>
</evidence>
<feature type="binding site" evidence="11">
    <location>
        <position position="744"/>
    </location>
    <ligand>
        <name>ATP</name>
        <dbReference type="ChEBI" id="CHEBI:30616"/>
    </ligand>
</feature>
<protein>
    <recommendedName>
        <fullName evidence="1">non-specific protein-tyrosine kinase</fullName>
        <ecNumber evidence="1">2.7.10.2</ecNumber>
    </recommendedName>
</protein>
<comment type="catalytic activity">
    <reaction evidence="10">
        <text>L-tyrosyl-[protein] + ATP = O-phospho-L-tyrosyl-[protein] + ADP + H(+)</text>
        <dbReference type="Rhea" id="RHEA:10596"/>
        <dbReference type="Rhea" id="RHEA-COMP:10136"/>
        <dbReference type="Rhea" id="RHEA-COMP:20101"/>
        <dbReference type="ChEBI" id="CHEBI:15378"/>
        <dbReference type="ChEBI" id="CHEBI:30616"/>
        <dbReference type="ChEBI" id="CHEBI:46858"/>
        <dbReference type="ChEBI" id="CHEBI:61978"/>
        <dbReference type="ChEBI" id="CHEBI:456216"/>
        <dbReference type="EC" id="2.7.10.2"/>
    </reaction>
</comment>
<keyword evidence="5 11" id="KW-0547">Nucleotide-binding</keyword>
<proteinExistence type="predicted"/>
<evidence type="ECO:0000256" key="11">
    <source>
        <dbReference type="PROSITE-ProRule" id="PRU10141"/>
    </source>
</evidence>
<dbReference type="Pfam" id="PF21990">
    <property type="entry name" value="SH2_1"/>
    <property type="match status" value="1"/>
</dbReference>
<evidence type="ECO:0000256" key="2">
    <source>
        <dbReference type="ARBA" id="ARBA00022553"/>
    </source>
</evidence>
<dbReference type="SMART" id="SM00295">
    <property type="entry name" value="B41"/>
    <property type="match status" value="1"/>
</dbReference>
<evidence type="ECO:0000256" key="3">
    <source>
        <dbReference type="ARBA" id="ARBA00022679"/>
    </source>
</evidence>
<dbReference type="InterPro" id="IPR016251">
    <property type="entry name" value="Tyr_kinase_non-rcpt_Jak/Tyk2"/>
</dbReference>
<evidence type="ECO:0000256" key="1">
    <source>
        <dbReference type="ARBA" id="ARBA00011903"/>
    </source>
</evidence>
<keyword evidence="7 11" id="KW-0067">ATP-binding</keyword>
<comment type="caution">
    <text evidence="14">The sequence shown here is derived from an EMBL/GenBank/DDBJ whole genome shotgun (WGS) entry which is preliminary data.</text>
</comment>
<dbReference type="Gene3D" id="3.30.505.10">
    <property type="entry name" value="SH2 domain"/>
    <property type="match status" value="1"/>
</dbReference>
<dbReference type="CDD" id="cd14473">
    <property type="entry name" value="FERM_B-lobe"/>
    <property type="match status" value="1"/>
</dbReference>
<dbReference type="PROSITE" id="PS50011">
    <property type="entry name" value="PROTEIN_KINASE_DOM"/>
    <property type="match status" value="2"/>
</dbReference>
<evidence type="ECO:0000256" key="9">
    <source>
        <dbReference type="ARBA" id="ARBA00023137"/>
    </source>
</evidence>
<dbReference type="InterPro" id="IPR036860">
    <property type="entry name" value="SH2_dom_sf"/>
</dbReference>
<dbReference type="InterPro" id="IPR020635">
    <property type="entry name" value="Tyr_kinase_cat_dom"/>
</dbReference>
<dbReference type="InterPro" id="IPR001245">
    <property type="entry name" value="Ser-Thr/Tyr_kinase_cat_dom"/>
</dbReference>
<dbReference type="EMBL" id="JBBPFD010000015">
    <property type="protein sequence ID" value="KAK7896266.1"/>
    <property type="molecule type" value="Genomic_DNA"/>
</dbReference>
<dbReference type="GO" id="GO:0022407">
    <property type="term" value="P:regulation of cell-cell adhesion"/>
    <property type="evidence" value="ECO:0007669"/>
    <property type="project" value="UniProtKB-ARBA"/>
</dbReference>
<dbReference type="PRINTS" id="PR01823">
    <property type="entry name" value="JANUSKINASE"/>
</dbReference>
<dbReference type="AlphaFoldDB" id="A0AAW0NGX2"/>
<dbReference type="FunFam" id="1.10.510.10:FF:000114">
    <property type="entry name" value="Tyrosine-protein kinase JAK2"/>
    <property type="match status" value="1"/>
</dbReference>
<dbReference type="GO" id="GO:0019221">
    <property type="term" value="P:cytokine-mediated signaling pathway"/>
    <property type="evidence" value="ECO:0007669"/>
    <property type="project" value="TreeGrafter"/>
</dbReference>
<name>A0AAW0NGX2_9GOBI</name>
<keyword evidence="2" id="KW-0597">Phosphoprotein</keyword>
<dbReference type="GO" id="GO:0050865">
    <property type="term" value="P:regulation of cell activation"/>
    <property type="evidence" value="ECO:0007669"/>
    <property type="project" value="UniProtKB-ARBA"/>
</dbReference>
<dbReference type="PANTHER" id="PTHR45807:SF2">
    <property type="entry name" value="TYROSINE-PROTEIN KINASE"/>
    <property type="match status" value="1"/>
</dbReference>
<dbReference type="GO" id="GO:0005524">
    <property type="term" value="F:ATP binding"/>
    <property type="evidence" value="ECO:0007669"/>
    <property type="project" value="UniProtKB-UniRule"/>
</dbReference>
<evidence type="ECO:0000256" key="6">
    <source>
        <dbReference type="ARBA" id="ARBA00022777"/>
    </source>
</evidence>
<dbReference type="GO" id="GO:0035556">
    <property type="term" value="P:intracellular signal transduction"/>
    <property type="evidence" value="ECO:0007669"/>
    <property type="project" value="InterPro"/>
</dbReference>
<dbReference type="InterPro" id="IPR019748">
    <property type="entry name" value="FERM_central"/>
</dbReference>
<dbReference type="InterPro" id="IPR011009">
    <property type="entry name" value="Kinase-like_dom_sf"/>
</dbReference>
<keyword evidence="8" id="KW-0727">SH2 domain</keyword>
<keyword evidence="6" id="KW-0418">Kinase</keyword>
<evidence type="ECO:0000313" key="14">
    <source>
        <dbReference type="EMBL" id="KAK7896266.1"/>
    </source>
</evidence>
<keyword evidence="3" id="KW-0808">Transferase</keyword>
<dbReference type="InterPro" id="IPR041155">
    <property type="entry name" value="FERM_F1"/>
</dbReference>
<dbReference type="PANTHER" id="PTHR45807">
    <property type="entry name" value="TYROSINE-PROTEIN KINASE HOPSCOTCH"/>
    <property type="match status" value="1"/>
</dbReference>
<dbReference type="InterPro" id="IPR041046">
    <property type="entry name" value="FERM_F2"/>
</dbReference>
<dbReference type="EC" id="2.7.10.2" evidence="1"/>
<evidence type="ECO:0000259" key="12">
    <source>
        <dbReference type="PROSITE" id="PS50011"/>
    </source>
</evidence>
<dbReference type="PROSITE" id="PS00109">
    <property type="entry name" value="PROTEIN_KINASE_TYR"/>
    <property type="match status" value="1"/>
</dbReference>
<keyword evidence="9" id="KW-0829">Tyrosine-protein kinase</keyword>
<sequence>MCVCLLEQNWADRASCDSCADTDKKTGPKKLEKTLVDVLSAAYGMFPVDMSGSSCPAPNAGQVLEVNSAAGLQNKPDTSDATCLTVHLYHAGKTEADDKTHEHRSRRLSFPAGEYVAEELCVIAAKVCGVVPVHCSLFGLMRETDSIWFPPNHVFKVHPSSVENVHFRIRYYFPGWFNTGKPSYAHRYGDCKGSESPVMDDTVMAYQFFQWRSDFLSGRVHVPVCHEAQEECLGLAVLDMMRLAKESGRSPVDIYNYNSYKTFLPSCMRDRIQEYNIFTRKRIRFRFRRFIQQFSECKVTLCNLKLKYLMSLEMLLPSLYTERFTVCNVSAHQVNIVVTGNTGIQWSKAETVEGSDETYCDFPEVIDISIKQANKEGSAESRIVTLTRQDGQTLYETMVDYKHCQIVKTEAGEYILSGAKRSFGSLKELLNCYQKEALRTDGYTFQLTKCCAPSPKDKSNLLVCRNSEGADVPLSPSLQKHNISQMVFHKIRREDLVISKSLGQGTFTKIFCGVRKELGDYGEVHKIDVVIKILDKTQRNYSEENKSLIHGNVCAKNVLLIREEDRKTGSLPFIKLSDPGISITVLAKEVLVERIPWVPPECIENPQNLSLATDKWAFGTTLWEICSGGDKPLSTLDSIKKNLFYEDRHQLPAPKWTELANLINNCMDYEPSHRPSFKAVIRDLNSLFTPDYELLVESDMEPAQFEERHLIFLKQLGKGNFGSVEMCRYDPLQDSTGEVVAVKKLQHSTAEHLRDFEREIDILKSLQHENIVKYKGVCYSAGRRNLRLIMEYLPHGSLRDYLIKNKDHIDTSKLLHYASQICKGMDYLALKRYIHRDLATRNILVESEKRVKIGDFGLTKMLPQDKEYYTVREPGESPIFWYAPESLTQSKFSVASDVWSFGVVLYELFTYSDKNCSPPAVFMEKMGKEKQGQMIVYHLIDLLIKTSDCHLQTTAPKRSTK</sequence>
<feature type="domain" description="Protein kinase" evidence="12">
    <location>
        <begin position="331"/>
        <end position="688"/>
    </location>
</feature>
<dbReference type="InterPro" id="IPR035963">
    <property type="entry name" value="FERM_2"/>
</dbReference>
<dbReference type="Pfam" id="PF18379">
    <property type="entry name" value="FERM_F1"/>
    <property type="match status" value="1"/>
</dbReference>
<dbReference type="InterPro" id="IPR000299">
    <property type="entry name" value="FERM_domain"/>
</dbReference>
<evidence type="ECO:0000256" key="5">
    <source>
        <dbReference type="ARBA" id="ARBA00022741"/>
    </source>
</evidence>
<dbReference type="InterPro" id="IPR019749">
    <property type="entry name" value="Band_41_domain"/>
</dbReference>
<gene>
    <name evidence="14" type="ORF">WMY93_021591</name>
</gene>
<feature type="domain" description="Protein kinase" evidence="12">
    <location>
        <begin position="710"/>
        <end position="961"/>
    </location>
</feature>
<dbReference type="GO" id="GO:0030154">
    <property type="term" value="P:cell differentiation"/>
    <property type="evidence" value="ECO:0007669"/>
    <property type="project" value="TreeGrafter"/>
</dbReference>
<dbReference type="GO" id="GO:0060397">
    <property type="term" value="P:growth hormone receptor signaling pathway via JAK-STAT"/>
    <property type="evidence" value="ECO:0007669"/>
    <property type="project" value="TreeGrafter"/>
</dbReference>
<dbReference type="PROSITE" id="PS00107">
    <property type="entry name" value="PROTEIN_KINASE_ATP"/>
    <property type="match status" value="1"/>
</dbReference>
<dbReference type="PRINTS" id="PR00109">
    <property type="entry name" value="TYRKINASE"/>
</dbReference>
<evidence type="ECO:0000256" key="4">
    <source>
        <dbReference type="ARBA" id="ARBA00022737"/>
    </source>
</evidence>
<dbReference type="PROSITE" id="PS50057">
    <property type="entry name" value="FERM_3"/>
    <property type="match status" value="1"/>
</dbReference>
<dbReference type="InterPro" id="IPR000980">
    <property type="entry name" value="SH2"/>
</dbReference>
<organism evidence="14 15">
    <name type="scientific">Mugilogobius chulae</name>
    <name type="common">yellowstripe goby</name>
    <dbReference type="NCBI Taxonomy" id="88201"/>
    <lineage>
        <taxon>Eukaryota</taxon>
        <taxon>Metazoa</taxon>
        <taxon>Chordata</taxon>
        <taxon>Craniata</taxon>
        <taxon>Vertebrata</taxon>
        <taxon>Euteleostomi</taxon>
        <taxon>Actinopterygii</taxon>
        <taxon>Neopterygii</taxon>
        <taxon>Teleostei</taxon>
        <taxon>Neoteleostei</taxon>
        <taxon>Acanthomorphata</taxon>
        <taxon>Gobiaria</taxon>
        <taxon>Gobiiformes</taxon>
        <taxon>Gobioidei</taxon>
        <taxon>Gobiidae</taxon>
        <taxon>Gobionellinae</taxon>
        <taxon>Mugilogobius</taxon>
    </lineage>
</organism>
<dbReference type="GO" id="GO:0016020">
    <property type="term" value="C:membrane"/>
    <property type="evidence" value="ECO:0007669"/>
    <property type="project" value="InterPro"/>
</dbReference>
<dbReference type="SUPFAM" id="SSF55550">
    <property type="entry name" value="SH2 domain"/>
    <property type="match status" value="1"/>
</dbReference>
<dbReference type="SUPFAM" id="SSF56112">
    <property type="entry name" value="Protein kinase-like (PK-like)"/>
    <property type="match status" value="2"/>
</dbReference>
<dbReference type="Gene3D" id="1.10.510.10">
    <property type="entry name" value="Transferase(Phosphotransferase) domain 1"/>
    <property type="match status" value="2"/>
</dbReference>
<dbReference type="FunFam" id="3.30.200.20:FF:000084">
    <property type="entry name" value="Tyrosine-protein kinase"/>
    <property type="match status" value="1"/>
</dbReference>
<dbReference type="GO" id="GO:0005131">
    <property type="term" value="F:growth hormone receptor binding"/>
    <property type="evidence" value="ECO:0007669"/>
    <property type="project" value="TreeGrafter"/>
</dbReference>
<dbReference type="InterPro" id="IPR000719">
    <property type="entry name" value="Prot_kinase_dom"/>
</dbReference>
<dbReference type="Proteomes" id="UP001460270">
    <property type="component" value="Unassembled WGS sequence"/>
</dbReference>
<evidence type="ECO:0000259" key="13">
    <source>
        <dbReference type="PROSITE" id="PS50057"/>
    </source>
</evidence>
<dbReference type="SMART" id="SM00219">
    <property type="entry name" value="TyrKc"/>
    <property type="match status" value="1"/>
</dbReference>
<dbReference type="InterPro" id="IPR017441">
    <property type="entry name" value="Protein_kinase_ATP_BS"/>
</dbReference>
<evidence type="ECO:0000313" key="15">
    <source>
        <dbReference type="Proteomes" id="UP001460270"/>
    </source>
</evidence>
<reference evidence="15" key="1">
    <citation type="submission" date="2024-04" db="EMBL/GenBank/DDBJ databases">
        <title>Salinicola lusitanus LLJ914,a marine bacterium isolated from the Okinawa Trough.</title>
        <authorList>
            <person name="Li J."/>
        </authorList>
    </citation>
    <scope>NUCLEOTIDE SEQUENCE [LARGE SCALE GENOMIC DNA]</scope>
</reference>
<dbReference type="InterPro" id="IPR008266">
    <property type="entry name" value="Tyr_kinase_AS"/>
</dbReference>
<dbReference type="GO" id="GO:0005829">
    <property type="term" value="C:cytosol"/>
    <property type="evidence" value="ECO:0007669"/>
    <property type="project" value="TreeGrafter"/>
</dbReference>
<dbReference type="GO" id="GO:0007259">
    <property type="term" value="P:cell surface receptor signaling pathway via JAK-STAT"/>
    <property type="evidence" value="ECO:0007669"/>
    <property type="project" value="TreeGrafter"/>
</dbReference>
<dbReference type="Gene3D" id="3.30.200.20">
    <property type="entry name" value="Phosphorylase Kinase, domain 1"/>
    <property type="match status" value="1"/>
</dbReference>
<accession>A0AAW0NGX2</accession>
<keyword evidence="15" id="KW-1185">Reference proteome</keyword>
<dbReference type="InterPro" id="IPR051286">
    <property type="entry name" value="JAK"/>
</dbReference>
<keyword evidence="4" id="KW-0677">Repeat</keyword>
<dbReference type="GO" id="GO:0004715">
    <property type="term" value="F:non-membrane spanning protein tyrosine kinase activity"/>
    <property type="evidence" value="ECO:0007669"/>
    <property type="project" value="UniProtKB-EC"/>
</dbReference>
<evidence type="ECO:0000256" key="8">
    <source>
        <dbReference type="ARBA" id="ARBA00022999"/>
    </source>
</evidence>
<evidence type="ECO:0000256" key="10">
    <source>
        <dbReference type="ARBA" id="ARBA00051245"/>
    </source>
</evidence>
<dbReference type="SUPFAM" id="SSF47031">
    <property type="entry name" value="Second domain of FERM"/>
    <property type="match status" value="1"/>
</dbReference>
<dbReference type="Pfam" id="PF07714">
    <property type="entry name" value="PK_Tyr_Ser-Thr"/>
    <property type="match status" value="2"/>
</dbReference>
<feature type="domain" description="FERM" evidence="13">
    <location>
        <begin position="82"/>
        <end position="441"/>
    </location>
</feature>